<dbReference type="PROSITE" id="PS50937">
    <property type="entry name" value="HTH_MERR_2"/>
    <property type="match status" value="1"/>
</dbReference>
<feature type="domain" description="HTH merR-type" evidence="3">
    <location>
        <begin position="8"/>
        <end position="76"/>
    </location>
</feature>
<evidence type="ECO:0000313" key="5">
    <source>
        <dbReference type="Proteomes" id="UP000256661"/>
    </source>
</evidence>
<name>A0A3D9SSA8_9ACTN</name>
<dbReference type="PRINTS" id="PR00040">
    <property type="entry name" value="HTHMERR"/>
</dbReference>
<sequence length="278" mass="30406">MDEDGMTAYRIEELARRAGVSARNIRAFQERGLLPPPRLEGRTGFYDDSHLARIRVVLQLQERGYSIAAIADLVEAWQNGRDLEDLLGLEKVLTDPWSQETPQELSLAELAELFFPGRGRDEWAAMPAEEVEGLLARAQALGFIERSGDRFRVPSPQLLNVGAELAAAGVPLADVFTMADRLSDDCDTIARRFVLFTVDHAGLGDAARNAARDDLPQLTTFIGRLRPLAQAAVHALLARAMQVQIQEKFSDQVEGIARHAGGADPARPAPHGAEPAAR</sequence>
<evidence type="ECO:0000313" key="4">
    <source>
        <dbReference type="EMBL" id="REE97350.1"/>
    </source>
</evidence>
<evidence type="ECO:0000259" key="3">
    <source>
        <dbReference type="PROSITE" id="PS50937"/>
    </source>
</evidence>
<comment type="caution">
    <text evidence="4">The sequence shown here is derived from an EMBL/GenBank/DDBJ whole genome shotgun (WGS) entry which is preliminary data.</text>
</comment>
<reference evidence="4 5" key="1">
    <citation type="submission" date="2018-08" db="EMBL/GenBank/DDBJ databases">
        <title>Sequencing the genomes of 1000 actinobacteria strains.</title>
        <authorList>
            <person name="Klenk H.-P."/>
        </authorList>
    </citation>
    <scope>NUCLEOTIDE SEQUENCE [LARGE SCALE GENOMIC DNA]</scope>
    <source>
        <strain evidence="4 5">DSM 43927</strain>
    </source>
</reference>
<dbReference type="InterPro" id="IPR009061">
    <property type="entry name" value="DNA-bd_dom_put_sf"/>
</dbReference>
<dbReference type="Proteomes" id="UP000256661">
    <property type="component" value="Unassembled WGS sequence"/>
</dbReference>
<keyword evidence="5" id="KW-1185">Reference proteome</keyword>
<dbReference type="GO" id="GO:0003700">
    <property type="term" value="F:DNA-binding transcription factor activity"/>
    <property type="evidence" value="ECO:0007669"/>
    <property type="project" value="InterPro"/>
</dbReference>
<gene>
    <name evidence="4" type="ORF">DFJ69_2817</name>
</gene>
<feature type="region of interest" description="Disordered" evidence="2">
    <location>
        <begin position="259"/>
        <end position="278"/>
    </location>
</feature>
<protein>
    <submittedName>
        <fullName evidence="4">DNA-binding transcriptional MerR regulator</fullName>
    </submittedName>
</protein>
<organism evidence="4 5">
    <name type="scientific">Thermomonospora umbrina</name>
    <dbReference type="NCBI Taxonomy" id="111806"/>
    <lineage>
        <taxon>Bacteria</taxon>
        <taxon>Bacillati</taxon>
        <taxon>Actinomycetota</taxon>
        <taxon>Actinomycetes</taxon>
        <taxon>Streptosporangiales</taxon>
        <taxon>Thermomonosporaceae</taxon>
        <taxon>Thermomonospora</taxon>
    </lineage>
</organism>
<dbReference type="GO" id="GO:0003677">
    <property type="term" value="F:DNA binding"/>
    <property type="evidence" value="ECO:0007669"/>
    <property type="project" value="UniProtKB-KW"/>
</dbReference>
<dbReference type="Gene3D" id="1.10.1660.10">
    <property type="match status" value="1"/>
</dbReference>
<evidence type="ECO:0000256" key="1">
    <source>
        <dbReference type="ARBA" id="ARBA00023125"/>
    </source>
</evidence>
<dbReference type="EMBL" id="QTTT01000001">
    <property type="protein sequence ID" value="REE97350.1"/>
    <property type="molecule type" value="Genomic_DNA"/>
</dbReference>
<dbReference type="Pfam" id="PF13411">
    <property type="entry name" value="MerR_1"/>
    <property type="match status" value="1"/>
</dbReference>
<dbReference type="AlphaFoldDB" id="A0A3D9SSA8"/>
<accession>A0A3D9SSA8</accession>
<dbReference type="SUPFAM" id="SSF46955">
    <property type="entry name" value="Putative DNA-binding domain"/>
    <property type="match status" value="1"/>
</dbReference>
<keyword evidence="1 4" id="KW-0238">DNA-binding</keyword>
<dbReference type="PANTHER" id="PTHR30204">
    <property type="entry name" value="REDOX-CYCLING DRUG-SENSING TRANSCRIPTIONAL ACTIVATOR SOXR"/>
    <property type="match status" value="1"/>
</dbReference>
<dbReference type="InterPro" id="IPR000551">
    <property type="entry name" value="MerR-type_HTH_dom"/>
</dbReference>
<dbReference type="SMART" id="SM00422">
    <property type="entry name" value="HTH_MERR"/>
    <property type="match status" value="1"/>
</dbReference>
<dbReference type="PANTHER" id="PTHR30204:SF93">
    <property type="entry name" value="HTH MERR-TYPE DOMAIN-CONTAINING PROTEIN"/>
    <property type="match status" value="1"/>
</dbReference>
<dbReference type="InterPro" id="IPR047057">
    <property type="entry name" value="MerR_fam"/>
</dbReference>
<dbReference type="RefSeq" id="WP_245974352.1">
    <property type="nucleotide sequence ID" value="NZ_QTTT01000001.1"/>
</dbReference>
<evidence type="ECO:0000256" key="2">
    <source>
        <dbReference type="SAM" id="MobiDB-lite"/>
    </source>
</evidence>
<proteinExistence type="predicted"/>